<reference evidence="1" key="1">
    <citation type="submission" date="2021-06" db="EMBL/GenBank/DDBJ databases">
        <authorList>
            <person name="Hodson N. C."/>
            <person name="Mongue J. A."/>
            <person name="Jaron S. K."/>
        </authorList>
    </citation>
    <scope>NUCLEOTIDE SEQUENCE</scope>
</reference>
<accession>A0A8J2JZ78</accession>
<dbReference type="AlphaFoldDB" id="A0A8J2JZ78"/>
<gene>
    <name evidence="1" type="ORF">AFUS01_LOCUS15704</name>
</gene>
<protein>
    <submittedName>
        <fullName evidence="1">Uncharacterized protein</fullName>
    </submittedName>
</protein>
<proteinExistence type="predicted"/>
<evidence type="ECO:0000313" key="2">
    <source>
        <dbReference type="Proteomes" id="UP000708208"/>
    </source>
</evidence>
<dbReference type="Proteomes" id="UP000708208">
    <property type="component" value="Unassembled WGS sequence"/>
</dbReference>
<feature type="non-terminal residue" evidence="1">
    <location>
        <position position="1"/>
    </location>
</feature>
<keyword evidence="2" id="KW-1185">Reference proteome</keyword>
<organism evidence="1 2">
    <name type="scientific">Allacma fusca</name>
    <dbReference type="NCBI Taxonomy" id="39272"/>
    <lineage>
        <taxon>Eukaryota</taxon>
        <taxon>Metazoa</taxon>
        <taxon>Ecdysozoa</taxon>
        <taxon>Arthropoda</taxon>
        <taxon>Hexapoda</taxon>
        <taxon>Collembola</taxon>
        <taxon>Symphypleona</taxon>
        <taxon>Sminthuridae</taxon>
        <taxon>Allacma</taxon>
    </lineage>
</organism>
<comment type="caution">
    <text evidence="1">The sequence shown here is derived from an EMBL/GenBank/DDBJ whole genome shotgun (WGS) entry which is preliminary data.</text>
</comment>
<name>A0A8J2JZ78_9HEXA</name>
<evidence type="ECO:0000313" key="1">
    <source>
        <dbReference type="EMBL" id="CAG7726819.1"/>
    </source>
</evidence>
<sequence>PFAAQLWVKRALVAFLERCLECEKILSEMMSSTRENVTRFIIGCCMNIFKYEYAYKSSSPNDSENLEFRNTLFDSPGDEFRKSLLTLVR</sequence>
<feature type="non-terminal residue" evidence="1">
    <location>
        <position position="89"/>
    </location>
</feature>
<dbReference type="EMBL" id="CAJVCH010140417">
    <property type="protein sequence ID" value="CAG7726819.1"/>
    <property type="molecule type" value="Genomic_DNA"/>
</dbReference>